<evidence type="ECO:0000256" key="1">
    <source>
        <dbReference type="SAM" id="MobiDB-lite"/>
    </source>
</evidence>
<feature type="compositionally biased region" description="Basic and acidic residues" evidence="1">
    <location>
        <begin position="71"/>
        <end position="84"/>
    </location>
</feature>
<feature type="region of interest" description="Disordered" evidence="1">
    <location>
        <begin position="1"/>
        <end position="23"/>
    </location>
</feature>
<dbReference type="Proteomes" id="UP000005237">
    <property type="component" value="Unassembled WGS sequence"/>
</dbReference>
<dbReference type="EnsemblMetazoa" id="CJA28348.1">
    <property type="protein sequence ID" value="CJA28348.1"/>
    <property type="gene ID" value="WBGene00183922"/>
</dbReference>
<evidence type="ECO:0000313" key="3">
    <source>
        <dbReference type="Proteomes" id="UP000005237"/>
    </source>
</evidence>
<keyword evidence="3" id="KW-1185">Reference proteome</keyword>
<reference evidence="2" key="2">
    <citation type="submission" date="2022-06" db="UniProtKB">
        <authorList>
            <consortium name="EnsemblMetazoa"/>
        </authorList>
    </citation>
    <scope>IDENTIFICATION</scope>
    <source>
        <strain evidence="2">DF5081</strain>
    </source>
</reference>
<organism evidence="2 3">
    <name type="scientific">Caenorhabditis japonica</name>
    <dbReference type="NCBI Taxonomy" id="281687"/>
    <lineage>
        <taxon>Eukaryota</taxon>
        <taxon>Metazoa</taxon>
        <taxon>Ecdysozoa</taxon>
        <taxon>Nematoda</taxon>
        <taxon>Chromadorea</taxon>
        <taxon>Rhabditida</taxon>
        <taxon>Rhabditina</taxon>
        <taxon>Rhabditomorpha</taxon>
        <taxon>Rhabditoidea</taxon>
        <taxon>Rhabditidae</taxon>
        <taxon>Peloderinae</taxon>
        <taxon>Caenorhabditis</taxon>
    </lineage>
</organism>
<feature type="region of interest" description="Disordered" evidence="1">
    <location>
        <begin position="56"/>
        <end position="85"/>
    </location>
</feature>
<reference evidence="3" key="1">
    <citation type="submission" date="2010-08" db="EMBL/GenBank/DDBJ databases">
        <authorList>
            <consortium name="Caenorhabditis japonica Sequencing Consortium"/>
            <person name="Wilson R.K."/>
        </authorList>
    </citation>
    <scope>NUCLEOTIDE SEQUENCE [LARGE SCALE GENOMIC DNA]</scope>
    <source>
        <strain evidence="3">DF5081</strain>
    </source>
</reference>
<dbReference type="AlphaFoldDB" id="A0A8R1IDX3"/>
<accession>A0A8R1IDX3</accession>
<feature type="compositionally biased region" description="Low complexity" evidence="1">
    <location>
        <begin position="57"/>
        <end position="70"/>
    </location>
</feature>
<evidence type="ECO:0000313" key="2">
    <source>
        <dbReference type="EnsemblMetazoa" id="CJA28348.1"/>
    </source>
</evidence>
<protein>
    <submittedName>
        <fullName evidence="2">Uncharacterized protein</fullName>
    </submittedName>
</protein>
<proteinExistence type="predicted"/>
<sequence length="142" mass="16480">MHTFTKPPESAHIIGGPQPAAMQMRSTEFRRRNGPLKTKHGRITSKSFENQEEWILQQQQPNNNSPTTTTRRLENEHLETRHFETASTGKVKSEITCRVRGGTIGVFYYTLQMGSPNKLIWGRILHILIPSRVSWPYNRIFY</sequence>
<name>A0A8R1IDX3_CAEJA</name>